<gene>
    <name evidence="2" type="ORF">HNR13_003748</name>
</gene>
<feature type="domain" description="Beta-lactamase-related" evidence="1">
    <location>
        <begin position="20"/>
        <end position="376"/>
    </location>
</feature>
<reference evidence="2 3" key="1">
    <citation type="submission" date="2020-07" db="EMBL/GenBank/DDBJ databases">
        <title>Sequencing the genomes of 1000 actinobacteria strains.</title>
        <authorList>
            <person name="Klenk H.-P."/>
        </authorList>
    </citation>
    <scope>NUCLEOTIDE SEQUENCE [LARGE SCALE GENOMIC DNA]</scope>
    <source>
        <strain evidence="2 3">DSM 15165</strain>
    </source>
</reference>
<dbReference type="RefSeq" id="WP_179608192.1">
    <property type="nucleotide sequence ID" value="NZ_BAABEH010000001.1"/>
</dbReference>
<dbReference type="Gene3D" id="3.40.710.10">
    <property type="entry name" value="DD-peptidase/beta-lactamase superfamily"/>
    <property type="match status" value="1"/>
</dbReference>
<comment type="caution">
    <text evidence="2">The sequence shown here is derived from an EMBL/GenBank/DDBJ whole genome shotgun (WGS) entry which is preliminary data.</text>
</comment>
<dbReference type="SUPFAM" id="SSF56601">
    <property type="entry name" value="beta-lactamase/transpeptidase-like"/>
    <property type="match status" value="1"/>
</dbReference>
<evidence type="ECO:0000313" key="3">
    <source>
        <dbReference type="Proteomes" id="UP000578352"/>
    </source>
</evidence>
<dbReference type="Proteomes" id="UP000578352">
    <property type="component" value="Unassembled WGS sequence"/>
</dbReference>
<sequence length="391" mass="41191">MADIHGDTERGYEPLADAFAAAFRDRPTMGAGLSVRVGGHRVVDLWGGVADERTGRPWTADTPTVIFSCTKGLMSVLVARLVQEGRLDYAAPVARYWPEFAAAGKAGVTVAELLSHRAGLSAPREPFGMEQLLDWDAATDVLARQSPLWEPGTGYAYHAITHGWLAGELVRRVTGRSPGDYFAELVSPITEDAWIGLPDAQAARVAHLQASASQLEAGEQLLEAPSEWTGLAMTLGGALPAALVTPDGGFNDPRVRAAQIPGAGGIATADALAAIWSSTVVDTAGTRLLDDATLARAVVPTSWGEPVFPTPGPWPRWGRGLQLDSEARRYLGPAAFGHDGAGGQVAFADPEAQVGFAFVTNWLEAGADDRATTIVDALRAVLAERVPALSD</sequence>
<dbReference type="InterPro" id="IPR001466">
    <property type="entry name" value="Beta-lactam-related"/>
</dbReference>
<proteinExistence type="predicted"/>
<dbReference type="PANTHER" id="PTHR43319">
    <property type="entry name" value="BETA-LACTAMASE-RELATED"/>
    <property type="match status" value="1"/>
</dbReference>
<dbReference type="EMBL" id="JACCFL010000001">
    <property type="protein sequence ID" value="NYJ25461.1"/>
    <property type="molecule type" value="Genomic_DNA"/>
</dbReference>
<dbReference type="Pfam" id="PF00144">
    <property type="entry name" value="Beta-lactamase"/>
    <property type="match status" value="1"/>
</dbReference>
<accession>A0A853D1X0</accession>
<dbReference type="InterPro" id="IPR052907">
    <property type="entry name" value="Beta-lactamase/esterase"/>
</dbReference>
<dbReference type="PANTHER" id="PTHR43319:SF3">
    <property type="entry name" value="BETA-LACTAMASE-RELATED DOMAIN-CONTAINING PROTEIN"/>
    <property type="match status" value="1"/>
</dbReference>
<organism evidence="2 3">
    <name type="scientific">Leifsonia shinshuensis</name>
    <dbReference type="NCBI Taxonomy" id="150026"/>
    <lineage>
        <taxon>Bacteria</taxon>
        <taxon>Bacillati</taxon>
        <taxon>Actinomycetota</taxon>
        <taxon>Actinomycetes</taxon>
        <taxon>Micrococcales</taxon>
        <taxon>Microbacteriaceae</taxon>
        <taxon>Leifsonia</taxon>
    </lineage>
</organism>
<evidence type="ECO:0000259" key="1">
    <source>
        <dbReference type="Pfam" id="PF00144"/>
    </source>
</evidence>
<dbReference type="InterPro" id="IPR012338">
    <property type="entry name" value="Beta-lactam/transpept-like"/>
</dbReference>
<name>A0A853D1X0_9MICO</name>
<protein>
    <submittedName>
        <fullName evidence="2">CubicO group peptidase (Beta-lactamase class C family)</fullName>
    </submittedName>
</protein>
<dbReference type="AlphaFoldDB" id="A0A853D1X0"/>
<evidence type="ECO:0000313" key="2">
    <source>
        <dbReference type="EMBL" id="NYJ25461.1"/>
    </source>
</evidence>